<accession>A0A939SQF1</accession>
<evidence type="ECO:0000313" key="2">
    <source>
        <dbReference type="EMBL" id="MBO1915775.1"/>
    </source>
</evidence>
<gene>
    <name evidence="1" type="ORF">J4727_01735</name>
    <name evidence="2" type="ORF">J4727_01755</name>
    <name evidence="3" type="ORF">J4727_19920</name>
</gene>
<comment type="caution">
    <text evidence="2">The sequence shown here is derived from an EMBL/GenBank/DDBJ whole genome shotgun (WGS) entry which is preliminary data.</text>
</comment>
<evidence type="ECO:0000313" key="1">
    <source>
        <dbReference type="EMBL" id="MBO1915772.1"/>
    </source>
</evidence>
<name>A0A939SQF1_PRORE</name>
<dbReference type="EMBL" id="JAGETQ010000002">
    <property type="protein sequence ID" value="MBO1915775.1"/>
    <property type="molecule type" value="Genomic_DNA"/>
</dbReference>
<sequence length="46" mass="5015">MQCGGKLSAINQEGESMSEQLNCQSRMDAATTLYLPQTTIPVLLNQ</sequence>
<dbReference type="AlphaFoldDB" id="A0A939SQF1"/>
<dbReference type="EMBL" id="JAGETQ010000001">
    <property type="protein sequence ID" value="MBO1915772.1"/>
    <property type="molecule type" value="Genomic_DNA"/>
</dbReference>
<protein>
    <submittedName>
        <fullName evidence="2">Uncharacterized protein</fullName>
    </submittedName>
</protein>
<proteinExistence type="predicted"/>
<organism evidence="2 4">
    <name type="scientific">Providencia rettgeri</name>
    <dbReference type="NCBI Taxonomy" id="587"/>
    <lineage>
        <taxon>Bacteria</taxon>
        <taxon>Pseudomonadati</taxon>
        <taxon>Pseudomonadota</taxon>
        <taxon>Gammaproteobacteria</taxon>
        <taxon>Enterobacterales</taxon>
        <taxon>Morganellaceae</taxon>
        <taxon>Providencia</taxon>
    </lineage>
</organism>
<dbReference type="Proteomes" id="UP000664477">
    <property type="component" value="Unassembled WGS sequence"/>
</dbReference>
<evidence type="ECO:0000313" key="3">
    <source>
        <dbReference type="EMBL" id="MBO1916686.1"/>
    </source>
</evidence>
<evidence type="ECO:0000313" key="4">
    <source>
        <dbReference type="Proteomes" id="UP000664477"/>
    </source>
</evidence>
<dbReference type="EMBL" id="JAGETQ010000255">
    <property type="protein sequence ID" value="MBO1916686.1"/>
    <property type="molecule type" value="Genomic_DNA"/>
</dbReference>
<reference evidence="2" key="1">
    <citation type="submission" date="2021-03" db="EMBL/GenBank/DDBJ databases">
        <title>Molecular epidemiology and mechanisms of colistin and carbapenem resistance in Enterobacteriaceae from clinical isolates, the environment and porcine samples in Pretoria, South Africa.</title>
        <authorList>
            <person name="Bogoshi D."/>
            <person name="Mbelle N.M."/>
            <person name="Naidoo V."/>
            <person name="Osei Sekyere J."/>
        </authorList>
    </citation>
    <scope>NUCLEOTIDE SEQUENCE</scope>
    <source>
        <strain evidence="2">C052</strain>
    </source>
</reference>